<evidence type="ECO:0000313" key="1">
    <source>
        <dbReference type="EMBL" id="EAA18920.1"/>
    </source>
</evidence>
<keyword evidence="2" id="KW-1185">Reference proteome</keyword>
<sequence length="20" mass="2458">MFLFVANFLWFNFIISCNQC</sequence>
<protein>
    <submittedName>
        <fullName evidence="1">Uncharacterized protein</fullName>
    </submittedName>
</protein>
<dbReference type="AlphaFoldDB" id="Q7RA36"/>
<evidence type="ECO:0000313" key="2">
    <source>
        <dbReference type="Proteomes" id="UP000008553"/>
    </source>
</evidence>
<dbReference type="PaxDb" id="73239-Q7RA36"/>
<comment type="caution">
    <text evidence="1">The sequence shown here is derived from an EMBL/GenBank/DDBJ whole genome shotgun (WGS) entry which is preliminary data.</text>
</comment>
<accession>Q7RA36</accession>
<gene>
    <name evidence="1" type="ORF">PY06669</name>
</gene>
<dbReference type="Proteomes" id="UP000008553">
    <property type="component" value="Unassembled WGS sequence"/>
</dbReference>
<organism evidence="1 2">
    <name type="scientific">Plasmodium yoelii yoelii</name>
    <dbReference type="NCBI Taxonomy" id="73239"/>
    <lineage>
        <taxon>Eukaryota</taxon>
        <taxon>Sar</taxon>
        <taxon>Alveolata</taxon>
        <taxon>Apicomplexa</taxon>
        <taxon>Aconoidasida</taxon>
        <taxon>Haemosporida</taxon>
        <taxon>Plasmodiidae</taxon>
        <taxon>Plasmodium</taxon>
        <taxon>Plasmodium (Vinckeia)</taxon>
    </lineage>
</organism>
<dbReference type="EMBL" id="AABL01002290">
    <property type="protein sequence ID" value="EAA18920.1"/>
    <property type="molecule type" value="Genomic_DNA"/>
</dbReference>
<dbReference type="InParanoid" id="Q7RA36"/>
<proteinExistence type="predicted"/>
<reference evidence="1 2" key="1">
    <citation type="journal article" date="2002" name="Nature">
        <title>Genome sequence and comparative analysis of the model rodent malaria parasite Plasmodium yoelii yoelii.</title>
        <authorList>
            <person name="Carlton J.M."/>
            <person name="Angiuoli S.V."/>
            <person name="Suh B.B."/>
            <person name="Kooij T.W."/>
            <person name="Pertea M."/>
            <person name="Silva J.C."/>
            <person name="Ermolaeva M.D."/>
            <person name="Allen J.E."/>
            <person name="Selengut J.D."/>
            <person name="Koo H.L."/>
            <person name="Peterson J.D."/>
            <person name="Pop M."/>
            <person name="Kosack D.S."/>
            <person name="Shumway M.F."/>
            <person name="Bidwell S.L."/>
            <person name="Shallom S.J."/>
            <person name="van Aken S.E."/>
            <person name="Riedmuller S.B."/>
            <person name="Feldblyum T.V."/>
            <person name="Cho J.K."/>
            <person name="Quackenbush J."/>
            <person name="Sedegah M."/>
            <person name="Shoaibi A."/>
            <person name="Cummings L.M."/>
            <person name="Florens L."/>
            <person name="Yates J.R."/>
            <person name="Raine J.D."/>
            <person name="Sinden R.E."/>
            <person name="Harris M.A."/>
            <person name="Cunningham D.A."/>
            <person name="Preiser P.R."/>
            <person name="Bergman L.W."/>
            <person name="Vaidya A.B."/>
            <person name="van Lin L.H."/>
            <person name="Janse C.J."/>
            <person name="Waters A.P."/>
            <person name="Smith H.O."/>
            <person name="White O.R."/>
            <person name="Salzberg S.L."/>
            <person name="Venter J.C."/>
            <person name="Fraser C.M."/>
            <person name="Hoffman S.L."/>
            <person name="Gardner M.J."/>
            <person name="Carucci D.J."/>
        </authorList>
    </citation>
    <scope>NUCLEOTIDE SEQUENCE [LARGE SCALE GENOMIC DNA]</scope>
    <source>
        <strain evidence="1 2">17XNL</strain>
    </source>
</reference>
<name>Q7RA36_PLAYO</name>